<dbReference type="EMBL" id="DP000010">
    <property type="protein sequence ID" value="ABA95126.1"/>
    <property type="molecule type" value="Genomic_DNA"/>
</dbReference>
<dbReference type="AlphaFoldDB" id="Q2R084"/>
<organism evidence="2">
    <name type="scientific">Oryza sativa subsp. japonica</name>
    <name type="common">Rice</name>
    <dbReference type="NCBI Taxonomy" id="39947"/>
    <lineage>
        <taxon>Eukaryota</taxon>
        <taxon>Viridiplantae</taxon>
        <taxon>Streptophyta</taxon>
        <taxon>Embryophyta</taxon>
        <taxon>Tracheophyta</taxon>
        <taxon>Spermatophyta</taxon>
        <taxon>Magnoliopsida</taxon>
        <taxon>Liliopsida</taxon>
        <taxon>Poales</taxon>
        <taxon>Poaceae</taxon>
        <taxon>BOP clade</taxon>
        <taxon>Oryzoideae</taxon>
        <taxon>Oryzeae</taxon>
        <taxon>Oryzinae</taxon>
        <taxon>Oryza</taxon>
        <taxon>Oryza sativa</taxon>
    </lineage>
</organism>
<evidence type="ECO:0000256" key="1">
    <source>
        <dbReference type="SAM" id="MobiDB-lite"/>
    </source>
</evidence>
<accession>Q2R084</accession>
<evidence type="ECO:0008006" key="3">
    <source>
        <dbReference type="Google" id="ProtNLM"/>
    </source>
</evidence>
<reference evidence="2" key="3">
    <citation type="submission" date="2006-01" db="EMBL/GenBank/DDBJ databases">
        <authorList>
            <person name="Buell R."/>
        </authorList>
    </citation>
    <scope>NUCLEOTIDE SEQUENCE</scope>
</reference>
<proteinExistence type="predicted"/>
<evidence type="ECO:0000313" key="2">
    <source>
        <dbReference type="EMBL" id="ABA95126.1"/>
    </source>
</evidence>
<feature type="compositionally biased region" description="Basic and acidic residues" evidence="1">
    <location>
        <begin position="126"/>
        <end position="136"/>
    </location>
</feature>
<protein>
    <recommendedName>
        <fullName evidence="3">BKRF1 encodes EBNA-1 protein-like</fullName>
    </recommendedName>
</protein>
<sequence>MAAPADARARRKGAAGGDVDEEEGETGAGNGVPAIFGRRRGLAGKEDGTPVPGEVMATSAGAPGTRQRRPEAKSWRQHHGCRRGGTPGGHLAKRRASRGGGGGGDAGGGDGAAGRRTVEAAPAAGDGRRQGRERRTAGRGAAAVGELGKGLKRENARRGLHFIGWGREPGTGEGGTATGMAAGGNGGRPRKTRAFPAIGGAIQGGN</sequence>
<feature type="region of interest" description="Disordered" evidence="1">
    <location>
        <begin position="162"/>
        <end position="206"/>
    </location>
</feature>
<gene>
    <name evidence="2" type="ordered locus">LOC_Os11g43440</name>
</gene>
<reference evidence="2" key="2">
    <citation type="submission" date="2005-04" db="EMBL/GenBank/DDBJ databases">
        <authorList>
            <person name="Buell C.R."/>
            <person name="Wing R.A."/>
            <person name="McCombie W.A."/>
            <person name="Ouyang S."/>
        </authorList>
    </citation>
    <scope>NUCLEOTIDE SEQUENCE</scope>
</reference>
<name>Q2R084_ORYSJ</name>
<feature type="region of interest" description="Disordered" evidence="1">
    <location>
        <begin position="1"/>
        <end position="150"/>
    </location>
</feature>
<feature type="compositionally biased region" description="Gly residues" evidence="1">
    <location>
        <begin position="98"/>
        <end position="112"/>
    </location>
</feature>
<feature type="compositionally biased region" description="Gly residues" evidence="1">
    <location>
        <begin position="167"/>
        <end position="187"/>
    </location>
</feature>
<reference evidence="2" key="1">
    <citation type="journal article" date="2005" name="BMC Biol.">
        <title>The sequence of rice chromosomes 11 and 12, rich in disease resistance genes and recent gene duplications.</title>
        <authorList>
            <consortium name="The rice chromosomes 11 and 12 sequencing consortia"/>
        </authorList>
    </citation>
    <scope>NUCLEOTIDE SEQUENCE [LARGE SCALE GENOMIC DNA]</scope>
</reference>